<name>A0ABS6HA21_9PROT</name>
<keyword evidence="2" id="KW-0732">Signal</keyword>
<dbReference type="Proteomes" id="UP000689967">
    <property type="component" value="Unassembled WGS sequence"/>
</dbReference>
<protein>
    <submittedName>
        <fullName evidence="3">Tripartite tricarboxylate transporter substrate binding protein</fullName>
    </submittedName>
</protein>
<dbReference type="PANTHER" id="PTHR42928:SF5">
    <property type="entry name" value="BLR1237 PROTEIN"/>
    <property type="match status" value="1"/>
</dbReference>
<evidence type="ECO:0000313" key="3">
    <source>
        <dbReference type="EMBL" id="MBU8545539.1"/>
    </source>
</evidence>
<sequence length="328" mass="34325">MLNRRDALLGLAALAAPAILPRGAAAQAFPNRPVRMVIPFTAGGSNDVVGRLLADVMAQRLGQPVVVENRGGAGGLLGNDAVAKAEPDGHTILLAGSGSFVISSLVQARLPYDPVKDFAAVAYLGASPNVITVHPSVRATNLRELQALAKARGEPLRFGTPGVGTNGHALGAMIGVVLGIEMEPIHYRGTGPALNDLIAGRLDLLTNASAPLQPHIEADKIRAIAIAGQSRSVALPNLSTSVEQGFPELDSSTWYGFLAPGATPPDRIAVLHAAAVAAINQEDVKRRLIASGVDEIAPSPEPAHFTRLLASDRERWSRVVERANLRVQ</sequence>
<feature type="signal peptide" evidence="2">
    <location>
        <begin position="1"/>
        <end position="26"/>
    </location>
</feature>
<gene>
    <name evidence="3" type="ORF">JJQ90_17575</name>
</gene>
<dbReference type="InterPro" id="IPR006311">
    <property type="entry name" value="TAT_signal"/>
</dbReference>
<evidence type="ECO:0000256" key="1">
    <source>
        <dbReference type="ARBA" id="ARBA00006987"/>
    </source>
</evidence>
<dbReference type="PROSITE" id="PS51318">
    <property type="entry name" value="TAT"/>
    <property type="match status" value="1"/>
</dbReference>
<keyword evidence="4" id="KW-1185">Reference proteome</keyword>
<dbReference type="Pfam" id="PF03401">
    <property type="entry name" value="TctC"/>
    <property type="match status" value="1"/>
</dbReference>
<reference evidence="3 4" key="1">
    <citation type="submission" date="2021-01" db="EMBL/GenBank/DDBJ databases">
        <title>Roseomonas sp. nov, a bacterium isolated from an oil production mixture in Yumen Oilfield.</title>
        <authorList>
            <person name="Wu D."/>
        </authorList>
    </citation>
    <scope>NUCLEOTIDE SEQUENCE [LARGE SCALE GENOMIC DNA]</scope>
    <source>
        <strain evidence="3 4">ROY-5-3</strain>
    </source>
</reference>
<dbReference type="InterPro" id="IPR005064">
    <property type="entry name" value="BUG"/>
</dbReference>
<accession>A0ABS6HA21</accession>
<comment type="caution">
    <text evidence="3">The sequence shown here is derived from an EMBL/GenBank/DDBJ whole genome shotgun (WGS) entry which is preliminary data.</text>
</comment>
<dbReference type="PIRSF" id="PIRSF017082">
    <property type="entry name" value="YflP"/>
    <property type="match status" value="1"/>
</dbReference>
<organism evidence="3 4">
    <name type="scientific">Falsiroseomonas oleicola</name>
    <dbReference type="NCBI Taxonomy" id="2801474"/>
    <lineage>
        <taxon>Bacteria</taxon>
        <taxon>Pseudomonadati</taxon>
        <taxon>Pseudomonadota</taxon>
        <taxon>Alphaproteobacteria</taxon>
        <taxon>Acetobacterales</taxon>
        <taxon>Roseomonadaceae</taxon>
        <taxon>Falsiroseomonas</taxon>
    </lineage>
</organism>
<dbReference type="RefSeq" id="WP_216877549.1">
    <property type="nucleotide sequence ID" value="NZ_JAERQM010000005.1"/>
</dbReference>
<proteinExistence type="inferred from homology"/>
<feature type="chain" id="PRO_5045920563" evidence="2">
    <location>
        <begin position="27"/>
        <end position="328"/>
    </location>
</feature>
<comment type="similarity">
    <text evidence="1">Belongs to the UPF0065 (bug) family.</text>
</comment>
<evidence type="ECO:0000256" key="2">
    <source>
        <dbReference type="SAM" id="SignalP"/>
    </source>
</evidence>
<dbReference type="PANTHER" id="PTHR42928">
    <property type="entry name" value="TRICARBOXYLATE-BINDING PROTEIN"/>
    <property type="match status" value="1"/>
</dbReference>
<dbReference type="EMBL" id="JAERQM010000005">
    <property type="protein sequence ID" value="MBU8545539.1"/>
    <property type="molecule type" value="Genomic_DNA"/>
</dbReference>
<evidence type="ECO:0000313" key="4">
    <source>
        <dbReference type="Proteomes" id="UP000689967"/>
    </source>
</evidence>